<dbReference type="AlphaFoldDB" id="B8IT71"/>
<dbReference type="STRING" id="460265.Mnod_1969"/>
<dbReference type="EMBL" id="CP001349">
    <property type="protein sequence ID" value="ACL56957.1"/>
    <property type="molecule type" value="Genomic_DNA"/>
</dbReference>
<name>B8IT71_METNO</name>
<dbReference type="KEGG" id="mno:Mnod_1969"/>
<dbReference type="Proteomes" id="UP000008207">
    <property type="component" value="Chromosome"/>
</dbReference>
<accession>B8IT71</accession>
<proteinExistence type="predicted"/>
<sequence length="159" mass="17663">MTVRASLPAPTPGVRGITVLLLGDGTEIHVDDIATAEQGRSLLDRLDQEIASIEDQISAAVLRGSADPSWRRRAEIALKRKRRIRPRLQERIDELRRAEQAVRAEANRVADRAAIDGQRRAVMIAARELLGHEIMTEIWARAAELRPACFREGVSEDAA</sequence>
<protein>
    <submittedName>
        <fullName evidence="2">Uncharacterized protein</fullName>
    </submittedName>
</protein>
<dbReference type="RefSeq" id="WP_015928646.1">
    <property type="nucleotide sequence ID" value="NC_011894.1"/>
</dbReference>
<reference evidence="2 3" key="1">
    <citation type="submission" date="2009-01" db="EMBL/GenBank/DDBJ databases">
        <title>Complete sequence of chromosome of Methylobacterium nodulans ORS 2060.</title>
        <authorList>
            <consortium name="US DOE Joint Genome Institute"/>
            <person name="Lucas S."/>
            <person name="Copeland A."/>
            <person name="Lapidus A."/>
            <person name="Glavina del Rio T."/>
            <person name="Dalin E."/>
            <person name="Tice H."/>
            <person name="Bruce D."/>
            <person name="Goodwin L."/>
            <person name="Pitluck S."/>
            <person name="Sims D."/>
            <person name="Brettin T."/>
            <person name="Detter J.C."/>
            <person name="Han C."/>
            <person name="Larimer F."/>
            <person name="Land M."/>
            <person name="Hauser L."/>
            <person name="Kyrpides N."/>
            <person name="Ivanova N."/>
            <person name="Marx C.J."/>
            <person name="Richardson P."/>
        </authorList>
    </citation>
    <scope>NUCLEOTIDE SEQUENCE [LARGE SCALE GENOMIC DNA]</scope>
    <source>
        <strain evidence="3">LMG 21967 / CNCM I-2342 / ORS 2060</strain>
    </source>
</reference>
<gene>
    <name evidence="2" type="ordered locus">Mnod_1969</name>
</gene>
<keyword evidence="3" id="KW-1185">Reference proteome</keyword>
<feature type="coiled-coil region" evidence="1">
    <location>
        <begin position="36"/>
        <end position="112"/>
    </location>
</feature>
<dbReference type="OrthoDB" id="7996829at2"/>
<evidence type="ECO:0000256" key="1">
    <source>
        <dbReference type="SAM" id="Coils"/>
    </source>
</evidence>
<keyword evidence="1" id="KW-0175">Coiled coil</keyword>
<organism evidence="2 3">
    <name type="scientific">Methylobacterium nodulans (strain LMG 21967 / CNCM I-2342 / ORS 2060)</name>
    <dbReference type="NCBI Taxonomy" id="460265"/>
    <lineage>
        <taxon>Bacteria</taxon>
        <taxon>Pseudomonadati</taxon>
        <taxon>Pseudomonadota</taxon>
        <taxon>Alphaproteobacteria</taxon>
        <taxon>Hyphomicrobiales</taxon>
        <taxon>Methylobacteriaceae</taxon>
        <taxon>Methylobacterium</taxon>
    </lineage>
</organism>
<dbReference type="HOGENOM" id="CLU_1747489_0_0_5"/>
<evidence type="ECO:0000313" key="2">
    <source>
        <dbReference type="EMBL" id="ACL56957.1"/>
    </source>
</evidence>
<evidence type="ECO:0000313" key="3">
    <source>
        <dbReference type="Proteomes" id="UP000008207"/>
    </source>
</evidence>
<dbReference type="eggNOG" id="ENOG5030ZY2">
    <property type="taxonomic scope" value="Bacteria"/>
</dbReference>